<name>A0ABW6AE69_9BACT</name>
<gene>
    <name evidence="2" type="ORF">ACFS25_00665</name>
</gene>
<protein>
    <recommendedName>
        <fullName evidence="4">Beta-carotene 15,15'-monooxygenase</fullName>
    </recommendedName>
</protein>
<keyword evidence="1" id="KW-1133">Transmembrane helix</keyword>
<evidence type="ECO:0008006" key="4">
    <source>
        <dbReference type="Google" id="ProtNLM"/>
    </source>
</evidence>
<evidence type="ECO:0000313" key="2">
    <source>
        <dbReference type="EMBL" id="MFD2932269.1"/>
    </source>
</evidence>
<feature type="transmembrane region" description="Helical" evidence="1">
    <location>
        <begin position="190"/>
        <end position="212"/>
    </location>
</feature>
<feature type="transmembrane region" description="Helical" evidence="1">
    <location>
        <begin position="73"/>
        <end position="92"/>
    </location>
</feature>
<organism evidence="2 3">
    <name type="scientific">Spirosoma flavum</name>
    <dbReference type="NCBI Taxonomy" id="2048557"/>
    <lineage>
        <taxon>Bacteria</taxon>
        <taxon>Pseudomonadati</taxon>
        <taxon>Bacteroidota</taxon>
        <taxon>Cytophagia</taxon>
        <taxon>Cytophagales</taxon>
        <taxon>Cytophagaceae</taxon>
        <taxon>Spirosoma</taxon>
    </lineage>
</organism>
<feature type="transmembrane region" description="Helical" evidence="1">
    <location>
        <begin position="98"/>
        <end position="118"/>
    </location>
</feature>
<keyword evidence="3" id="KW-1185">Reference proteome</keyword>
<accession>A0ABW6AE69</accession>
<keyword evidence="1" id="KW-0472">Membrane</keyword>
<comment type="caution">
    <text evidence="2">The sequence shown here is derived from an EMBL/GenBank/DDBJ whole genome shotgun (WGS) entry which is preliminary data.</text>
</comment>
<proteinExistence type="predicted"/>
<evidence type="ECO:0000313" key="3">
    <source>
        <dbReference type="Proteomes" id="UP001597512"/>
    </source>
</evidence>
<evidence type="ECO:0000256" key="1">
    <source>
        <dbReference type="SAM" id="Phobius"/>
    </source>
</evidence>
<feature type="transmembrane region" description="Helical" evidence="1">
    <location>
        <begin position="218"/>
        <end position="239"/>
    </location>
</feature>
<keyword evidence="1" id="KW-0812">Transmembrane</keyword>
<dbReference type="EMBL" id="JBHUOM010000001">
    <property type="protein sequence ID" value="MFD2932269.1"/>
    <property type="molecule type" value="Genomic_DNA"/>
</dbReference>
<feature type="transmembrane region" description="Helical" evidence="1">
    <location>
        <begin position="40"/>
        <end position="61"/>
    </location>
</feature>
<sequence length="337" mass="37690">MTFPRRFITPRIVAFLLLTVLLIWIEMSVARTVTFSQQPIVLSIGVLFDLVFVTTGVFYWLVAKPLRLASSRLIFVALLMLRVALFILPQTSLLPNQIWPFLVVFSEGLVLLIAGLNIRTIVRTYRNLRLTTDAETALRGSLTTVFGKKATELIIGEGLVLYYLLLGWRLRSDIPVDAQPLTTHRQSGQIALVIGILMVGVVEGSAVHLLLARWHPMMAFWITLLSGYGMLFFVADIIATVKRPSYITANQLHLRLGVRWRATIPRSTIATSSLISEKPTKQIGQLNGSFLTIPNVLLTFNEPICFLGPYGISKEVCQFAFFVDDPVAFVRLVAEDS</sequence>
<dbReference type="Proteomes" id="UP001597512">
    <property type="component" value="Unassembled WGS sequence"/>
</dbReference>
<reference evidence="3" key="1">
    <citation type="journal article" date="2019" name="Int. J. Syst. Evol. Microbiol.">
        <title>The Global Catalogue of Microorganisms (GCM) 10K type strain sequencing project: providing services to taxonomists for standard genome sequencing and annotation.</title>
        <authorList>
            <consortium name="The Broad Institute Genomics Platform"/>
            <consortium name="The Broad Institute Genome Sequencing Center for Infectious Disease"/>
            <person name="Wu L."/>
            <person name="Ma J."/>
        </authorList>
    </citation>
    <scope>NUCLEOTIDE SEQUENCE [LARGE SCALE GENOMIC DNA]</scope>
    <source>
        <strain evidence="3">KCTC 52490</strain>
    </source>
</reference>
<dbReference type="RefSeq" id="WP_381496472.1">
    <property type="nucleotide sequence ID" value="NZ_JBHUOM010000001.1"/>
</dbReference>